<comment type="caution">
    <text evidence="1">The sequence shown here is derived from an EMBL/GenBank/DDBJ whole genome shotgun (WGS) entry which is preliminary data.</text>
</comment>
<evidence type="ECO:0000313" key="1">
    <source>
        <dbReference type="EMBL" id="PKH46143.1"/>
    </source>
</evidence>
<dbReference type="Proteomes" id="UP000233649">
    <property type="component" value="Unassembled WGS sequence"/>
</dbReference>
<accession>A0A2J1DVL4</accession>
<gene>
    <name evidence="1" type="ORF">CVH13_01234</name>
</gene>
<proteinExistence type="predicted"/>
<dbReference type="AlphaFoldDB" id="A0A2J1DVL4"/>
<organism evidence="1 2">
    <name type="scientific">Dehalococcoides mccartyi</name>
    <dbReference type="NCBI Taxonomy" id="61435"/>
    <lineage>
        <taxon>Bacteria</taxon>
        <taxon>Bacillati</taxon>
        <taxon>Chloroflexota</taxon>
        <taxon>Dehalococcoidia</taxon>
        <taxon>Dehalococcoidales</taxon>
        <taxon>Dehalococcoidaceae</taxon>
        <taxon>Dehalococcoides</taxon>
    </lineage>
</organism>
<protein>
    <submittedName>
        <fullName evidence="1">Peroxiredoxin</fullName>
    </submittedName>
</protein>
<dbReference type="EMBL" id="PHFD01000245">
    <property type="protein sequence ID" value="PKH46143.1"/>
    <property type="molecule type" value="Genomic_DNA"/>
</dbReference>
<name>A0A2J1DVL4_9CHLR</name>
<feature type="non-terminal residue" evidence="1">
    <location>
        <position position="21"/>
    </location>
</feature>
<evidence type="ECO:0000313" key="2">
    <source>
        <dbReference type="Proteomes" id="UP000233649"/>
    </source>
</evidence>
<reference evidence="1 2" key="1">
    <citation type="journal article" date="2017" name="FEMS Microbiol. Ecol.">
        <title>Reconstructed genomes of novel Dehalococcoides mccartyi strains from 1,2,3,4-tetrachlorodibenzo-p-dioxin-dechlorinating enrichment cultures reveal divergent reductive dehalogenase gene profiles.</title>
        <authorList>
            <person name="Dam H.T."/>
            <person name="Vollmers J."/>
            <person name="Kaster A.K."/>
            <person name="Haggblom M.M."/>
        </authorList>
    </citation>
    <scope>NUCLEOTIDE SEQUENCE [LARGE SCALE GENOMIC DNA]</scope>
    <source>
        <strain evidence="1 2">H1-3-2.001</strain>
    </source>
</reference>
<sequence length="21" mass="2345">MEEVARAMPRIGDIAPQFEAL</sequence>